<dbReference type="NCBIfam" id="NF038128">
    <property type="entry name" value="choice_anch_J"/>
    <property type="match status" value="1"/>
</dbReference>
<dbReference type="EMBL" id="CP072842">
    <property type="protein sequence ID" value="QTV06857.1"/>
    <property type="molecule type" value="Genomic_DNA"/>
</dbReference>
<name>A0ABX7XG93_9FLAO</name>
<evidence type="ECO:0000313" key="6">
    <source>
        <dbReference type="Proteomes" id="UP000672011"/>
    </source>
</evidence>
<feature type="domain" description="Cleaved adhesin" evidence="3">
    <location>
        <begin position="23"/>
        <end position="188"/>
    </location>
</feature>
<evidence type="ECO:0000259" key="4">
    <source>
        <dbReference type="Pfam" id="PF18962"/>
    </source>
</evidence>
<keyword evidence="1 2" id="KW-0732">Signal</keyword>
<evidence type="ECO:0000256" key="2">
    <source>
        <dbReference type="SAM" id="SignalP"/>
    </source>
</evidence>
<dbReference type="InterPro" id="IPR026444">
    <property type="entry name" value="Secre_tail"/>
</dbReference>
<dbReference type="Proteomes" id="UP000672011">
    <property type="component" value="Chromosome"/>
</dbReference>
<feature type="signal peptide" evidence="2">
    <location>
        <begin position="1"/>
        <end position="19"/>
    </location>
</feature>
<dbReference type="Pfam" id="PF18962">
    <property type="entry name" value="Por_Secre_tail"/>
    <property type="match status" value="1"/>
</dbReference>
<proteinExistence type="predicted"/>
<gene>
    <name evidence="5" type="ORF">J9309_05955</name>
</gene>
<keyword evidence="6" id="KW-1185">Reference proteome</keyword>
<sequence>MIKNLFLLGSILVGSFTTAQTTTIFEETFATTETHSLWTIADRDGDNDSWELVTDEDSGEAEVLSFVGGFAWSWSWFYAPLTPDNTLTSPVILLPENGTLDLTFKVAAADNEEGYFEEHYAVYVIPAGAEFTGNETPVFEETLDGGYATEAKVVNIDISEFGGQDVQIVFRHYDCEDILFIGVDDVKVEFTPGLNTSDIKKEKAMVYQDQKVVKIQGFENVNEVRVFDLSGKKVSQVKGQSVDVSALSKGIYIVNFYNEKEVVSRKIVIQ</sequence>
<dbReference type="RefSeq" id="WP_230477642.1">
    <property type="nucleotide sequence ID" value="NZ_CP072842.1"/>
</dbReference>
<organism evidence="5 6">
    <name type="scientific">Faecalibacter bovis</name>
    <dbReference type="NCBI Taxonomy" id="2898187"/>
    <lineage>
        <taxon>Bacteria</taxon>
        <taxon>Pseudomonadati</taxon>
        <taxon>Bacteroidota</taxon>
        <taxon>Flavobacteriia</taxon>
        <taxon>Flavobacteriales</taxon>
        <taxon>Weeksellaceae</taxon>
        <taxon>Faecalibacter</taxon>
    </lineage>
</organism>
<evidence type="ECO:0000259" key="3">
    <source>
        <dbReference type="Pfam" id="PF07675"/>
    </source>
</evidence>
<reference evidence="6" key="2">
    <citation type="submission" date="2021-04" db="EMBL/GenBank/DDBJ databases">
        <title>Taxonomy of Flavobacteriaceae bacterium ZY171143.</title>
        <authorList>
            <person name="Li F."/>
        </authorList>
    </citation>
    <scope>NUCLEOTIDE SEQUENCE [LARGE SCALE GENOMIC DNA]</scope>
    <source>
        <strain evidence="6">ZY171143</strain>
    </source>
</reference>
<evidence type="ECO:0000256" key="1">
    <source>
        <dbReference type="ARBA" id="ARBA00022729"/>
    </source>
</evidence>
<dbReference type="NCBIfam" id="TIGR04183">
    <property type="entry name" value="Por_Secre_tail"/>
    <property type="match status" value="1"/>
</dbReference>
<accession>A0ABX7XG93</accession>
<dbReference type="Pfam" id="PF07675">
    <property type="entry name" value="Cleaved_Adhesin"/>
    <property type="match status" value="1"/>
</dbReference>
<dbReference type="InterPro" id="IPR011628">
    <property type="entry name" value="Cleaved_adhesin"/>
</dbReference>
<reference evidence="5 6" key="1">
    <citation type="journal article" date="2021" name="Int. J. Syst. Evol. Microbiol.">
        <title>Faecalibacter bovis sp. nov., isolated from cow faeces.</title>
        <authorList>
            <person name="Li F."/>
            <person name="Zhao W."/>
            <person name="Hong Q."/>
            <person name="Shao Q."/>
            <person name="Song J."/>
            <person name="Yang S."/>
        </authorList>
    </citation>
    <scope>NUCLEOTIDE SEQUENCE [LARGE SCALE GENOMIC DNA]</scope>
    <source>
        <strain evidence="5 6">ZY171143</strain>
    </source>
</reference>
<feature type="domain" description="Secretion system C-terminal sorting" evidence="4">
    <location>
        <begin position="212"/>
        <end position="269"/>
    </location>
</feature>
<evidence type="ECO:0000313" key="5">
    <source>
        <dbReference type="EMBL" id="QTV06857.1"/>
    </source>
</evidence>
<dbReference type="Gene3D" id="2.60.120.200">
    <property type="match status" value="1"/>
</dbReference>
<protein>
    <submittedName>
        <fullName evidence="5">Choice-of-anchor J domain-containing protein</fullName>
    </submittedName>
</protein>
<feature type="chain" id="PRO_5046680531" evidence="2">
    <location>
        <begin position="20"/>
        <end position="270"/>
    </location>
</feature>